<keyword evidence="3" id="KW-1175">Viral attachment to host cell pilus</keyword>
<dbReference type="Pfam" id="PF03863">
    <property type="entry name" value="Phage_mat-A"/>
    <property type="match status" value="1"/>
</dbReference>
<gene>
    <name evidence="6" type="primary">SRR7976310_16_1</name>
</gene>
<keyword evidence="4" id="KW-1160">Virus entry into host cell</keyword>
<dbReference type="GO" id="GO:0039666">
    <property type="term" value="P:virion attachment to host cell pilus"/>
    <property type="evidence" value="ECO:0007669"/>
    <property type="project" value="UniProtKB-KW"/>
</dbReference>
<evidence type="ECO:0000256" key="4">
    <source>
        <dbReference type="ARBA" id="ARBA00023296"/>
    </source>
</evidence>
<name>A0A8S5L0Z0_9VIRU</name>
<evidence type="ECO:0000256" key="1">
    <source>
        <dbReference type="ARBA" id="ARBA00022581"/>
    </source>
</evidence>
<evidence type="ECO:0000256" key="3">
    <source>
        <dbReference type="ARBA" id="ARBA00023104"/>
    </source>
</evidence>
<dbReference type="RefSeq" id="YP_010770838.1">
    <property type="nucleotide sequence ID" value="NC_074406.1"/>
</dbReference>
<evidence type="ECO:0000313" key="7">
    <source>
        <dbReference type="Proteomes" id="UP000677041"/>
    </source>
</evidence>
<dbReference type="EMBL" id="BK013734">
    <property type="protein sequence ID" value="DAD51147.1"/>
    <property type="molecule type" value="Genomic_RNA"/>
</dbReference>
<accession>A0A8S5L0Z0</accession>
<organism evidence="6 7">
    <name type="scientific">ssRNA phage SRR7976310_16</name>
    <dbReference type="NCBI Taxonomy" id="2786678"/>
    <lineage>
        <taxon>Viruses</taxon>
        <taxon>Riboviria</taxon>
        <taxon>Orthornavirae</taxon>
        <taxon>Lenarviricota</taxon>
        <taxon>Leviviricetes</taxon>
        <taxon>Timlovirales</taxon>
        <taxon>Steitzviridae</taxon>
        <taxon>Alehxovirus</taxon>
        <taxon>Alehxovirus asiadaptatum</taxon>
        <taxon>Kyanivirus asiadaptatum</taxon>
    </lineage>
</organism>
<dbReference type="KEGG" id="vg:80400386"/>
<proteinExistence type="inferred from homology"/>
<dbReference type="GeneID" id="80400386"/>
<keyword evidence="7" id="KW-1185">Reference proteome</keyword>
<dbReference type="InterPro" id="IPR005563">
    <property type="entry name" value="A_protein"/>
</dbReference>
<protein>
    <submittedName>
        <fullName evidence="6">Maturation protein</fullName>
    </submittedName>
</protein>
<keyword evidence="2" id="KW-1161">Viral attachment to host cell</keyword>
<evidence type="ECO:0000256" key="5">
    <source>
        <dbReference type="ARBA" id="ARBA00035110"/>
    </source>
</evidence>
<keyword evidence="1" id="KW-0945">Host-virus interaction</keyword>
<reference evidence="6" key="1">
    <citation type="submission" date="2020-09" db="EMBL/GenBank/DDBJ databases">
        <title>Leviviricetes taxonomy.</title>
        <authorList>
            <person name="Stockdale S.R."/>
            <person name="Callanan J."/>
            <person name="Adriaenssens E.M."/>
            <person name="Kuhn J.H."/>
            <person name="Rumnieks J."/>
            <person name="Shkoporov A."/>
            <person name="Draper L.A."/>
            <person name="Ross P."/>
            <person name="Hill C."/>
        </authorList>
    </citation>
    <scope>NUCLEOTIDE SEQUENCE</scope>
</reference>
<sequence>MEPRYRERVRHVYPSGRALRMSLGSPVTDVNQSGIFVADKDVTIDFLGKKSDHDFFLEKESKSYDNISGKNPPQGVTTYREYTDYDIYHSRANPGHIPLGAPTDNSAMVTAMARTNPGRAVVSVPTFIGELKDFPSLVRQGGRLALRLKDRSKKLRRRGRDKEAADAYLAYKFGIAPMISDVQKLMDFQGQTEKRMAELDRLYAKGGMRRRVEIFSATSSTQQKNFAVESTLSSVVRCDVMTITTGRKWCTLRWQPTSPPQFKNDQEKQQVAQKLVFGLNAESLTLTAWNLLPWSWMIDWFSNCGDYIAAHNNAVPAQAVGRCTMTHLETSTSYRRSDSNSWIQGGNAVFTRTSKTRVIGGGNNLEASLPFLSGNQLSILGALAVSRGRR</sequence>
<evidence type="ECO:0000256" key="2">
    <source>
        <dbReference type="ARBA" id="ARBA00022804"/>
    </source>
</evidence>
<evidence type="ECO:0000313" key="6">
    <source>
        <dbReference type="EMBL" id="DAD51147.1"/>
    </source>
</evidence>
<keyword evidence="3" id="KW-0946">Virion</keyword>
<comment type="similarity">
    <text evidence="5">Belongs to the Leviviricetes maturation protein family.</text>
</comment>
<dbReference type="Proteomes" id="UP000677041">
    <property type="component" value="Segment"/>
</dbReference>